<comment type="caution">
    <text evidence="1">The sequence shown here is derived from an EMBL/GenBank/DDBJ whole genome shotgun (WGS) entry which is preliminary data.</text>
</comment>
<evidence type="ECO:0000313" key="1">
    <source>
        <dbReference type="EMBL" id="KKR15447.1"/>
    </source>
</evidence>
<sequence>MSTIDINNNVIELKLTSPRSKVRICDESGNHINKPASDVVNFDNSYIEWMITNDELIQIITQKFTRDDIQNLIRQLRKINISLRDSDYYSRAAQKQNINQNIGGFAVYKYEEIFYSFEKNVDTNLKVKITFKMGDYTLAAHMFVLIGFNHPNIILENNEGNILTNNPLGPGAKCRWSPSKQSIVAVAKALAHSSVNHKNDIIRLLGGIVR</sequence>
<protein>
    <submittedName>
        <fullName evidence="1">Uncharacterized protein</fullName>
    </submittedName>
</protein>
<gene>
    <name evidence="1" type="ORF">UT42_C0001G0004</name>
</gene>
<dbReference type="Proteomes" id="UP000034048">
    <property type="component" value="Unassembled WGS sequence"/>
</dbReference>
<organism evidence="1 2">
    <name type="scientific">Candidatus Falkowbacteria bacterium GW2011_GWA2_39_24</name>
    <dbReference type="NCBI Taxonomy" id="1618634"/>
    <lineage>
        <taxon>Bacteria</taxon>
        <taxon>Candidatus Falkowiibacteriota</taxon>
    </lineage>
</organism>
<dbReference type="EMBL" id="LBWS01000001">
    <property type="protein sequence ID" value="KKR15447.1"/>
    <property type="molecule type" value="Genomic_DNA"/>
</dbReference>
<reference evidence="1 2" key="1">
    <citation type="journal article" date="2015" name="Nature">
        <title>rRNA introns, odd ribosomes, and small enigmatic genomes across a large radiation of phyla.</title>
        <authorList>
            <person name="Brown C.T."/>
            <person name="Hug L.A."/>
            <person name="Thomas B.C."/>
            <person name="Sharon I."/>
            <person name="Castelle C.J."/>
            <person name="Singh A."/>
            <person name="Wilkins M.J."/>
            <person name="Williams K.H."/>
            <person name="Banfield J.F."/>
        </authorList>
    </citation>
    <scope>NUCLEOTIDE SEQUENCE [LARGE SCALE GENOMIC DNA]</scope>
</reference>
<name>A0A0G0RPB6_9BACT</name>
<dbReference type="AlphaFoldDB" id="A0A0G0RPB6"/>
<proteinExistence type="predicted"/>
<evidence type="ECO:0000313" key="2">
    <source>
        <dbReference type="Proteomes" id="UP000034048"/>
    </source>
</evidence>
<accession>A0A0G0RPB6</accession>